<reference evidence="1 2" key="1">
    <citation type="submission" date="2014-04" db="EMBL/GenBank/DDBJ databases">
        <authorList>
            <consortium name="DOE Joint Genome Institute"/>
            <person name="Kuo A."/>
            <person name="Kohler A."/>
            <person name="Jargeat P."/>
            <person name="Nagy L.G."/>
            <person name="Floudas D."/>
            <person name="Copeland A."/>
            <person name="Barry K.W."/>
            <person name="Cichocki N."/>
            <person name="Veneault-Fourrey C."/>
            <person name="LaButti K."/>
            <person name="Lindquist E.A."/>
            <person name="Lipzen A."/>
            <person name="Lundell T."/>
            <person name="Morin E."/>
            <person name="Murat C."/>
            <person name="Sun H."/>
            <person name="Tunlid A."/>
            <person name="Henrissat B."/>
            <person name="Grigoriev I.V."/>
            <person name="Hibbett D.S."/>
            <person name="Martin F."/>
            <person name="Nordberg H.P."/>
            <person name="Cantor M.N."/>
            <person name="Hua S.X."/>
        </authorList>
    </citation>
    <scope>NUCLEOTIDE SEQUENCE [LARGE SCALE GENOMIC DNA]</scope>
    <source>
        <strain evidence="1 2">Ve08.2h10</strain>
    </source>
</reference>
<feature type="non-terminal residue" evidence="1">
    <location>
        <position position="1"/>
    </location>
</feature>
<evidence type="ECO:0000313" key="1">
    <source>
        <dbReference type="EMBL" id="KIK92856.1"/>
    </source>
</evidence>
<reference evidence="2" key="2">
    <citation type="submission" date="2015-01" db="EMBL/GenBank/DDBJ databases">
        <title>Evolutionary Origins and Diversification of the Mycorrhizal Mutualists.</title>
        <authorList>
            <consortium name="DOE Joint Genome Institute"/>
            <consortium name="Mycorrhizal Genomics Consortium"/>
            <person name="Kohler A."/>
            <person name="Kuo A."/>
            <person name="Nagy L.G."/>
            <person name="Floudas D."/>
            <person name="Copeland A."/>
            <person name="Barry K.W."/>
            <person name="Cichocki N."/>
            <person name="Veneault-Fourrey C."/>
            <person name="LaButti K."/>
            <person name="Lindquist E.A."/>
            <person name="Lipzen A."/>
            <person name="Lundell T."/>
            <person name="Morin E."/>
            <person name="Murat C."/>
            <person name="Riley R."/>
            <person name="Ohm R."/>
            <person name="Sun H."/>
            <person name="Tunlid A."/>
            <person name="Henrissat B."/>
            <person name="Grigoriev I.V."/>
            <person name="Hibbett D.S."/>
            <person name="Martin F."/>
        </authorList>
    </citation>
    <scope>NUCLEOTIDE SEQUENCE [LARGE SCALE GENOMIC DNA]</scope>
    <source>
        <strain evidence="2">Ve08.2h10</strain>
    </source>
</reference>
<organism evidence="1 2">
    <name type="scientific">Paxillus rubicundulus Ve08.2h10</name>
    <dbReference type="NCBI Taxonomy" id="930991"/>
    <lineage>
        <taxon>Eukaryota</taxon>
        <taxon>Fungi</taxon>
        <taxon>Dikarya</taxon>
        <taxon>Basidiomycota</taxon>
        <taxon>Agaricomycotina</taxon>
        <taxon>Agaricomycetes</taxon>
        <taxon>Agaricomycetidae</taxon>
        <taxon>Boletales</taxon>
        <taxon>Paxilineae</taxon>
        <taxon>Paxillaceae</taxon>
        <taxon>Paxillus</taxon>
    </lineage>
</organism>
<proteinExistence type="predicted"/>
<dbReference type="EMBL" id="KN825237">
    <property type="protein sequence ID" value="KIK92856.1"/>
    <property type="molecule type" value="Genomic_DNA"/>
</dbReference>
<evidence type="ECO:0000313" key="2">
    <source>
        <dbReference type="Proteomes" id="UP000054538"/>
    </source>
</evidence>
<sequence>NNTSNNDAMIEELEELVPVFSGSASHTRCFLHIINLIAKSLIWQFDIKKQTADEVLERREAAELMELSAGINKEDVTTIKEDNIGDIGDHADKDKDNGWVNEVEELSEGERAEPQHTIHPVKLALVKVRISSIP</sequence>
<dbReference type="HOGENOM" id="CLU_096306_2_0_1"/>
<accession>A0A0D0DUP6</accession>
<dbReference type="Proteomes" id="UP000054538">
    <property type="component" value="Unassembled WGS sequence"/>
</dbReference>
<dbReference type="OrthoDB" id="2748837at2759"/>
<protein>
    <submittedName>
        <fullName evidence="1">Uncharacterized protein</fullName>
    </submittedName>
</protein>
<keyword evidence="2" id="KW-1185">Reference proteome</keyword>
<name>A0A0D0DUP6_9AGAM</name>
<dbReference type="AlphaFoldDB" id="A0A0D0DUP6"/>
<gene>
    <name evidence="1" type="ORF">PAXRUDRAFT_146410</name>
</gene>
<dbReference type="InParanoid" id="A0A0D0DUP6"/>